<evidence type="ECO:0000313" key="4">
    <source>
        <dbReference type="Proteomes" id="UP001652623"/>
    </source>
</evidence>
<dbReference type="PROSITE" id="PS01174">
    <property type="entry name" value="LIPASE_GDXG_SER"/>
    <property type="match status" value="1"/>
</dbReference>
<keyword evidence="4" id="KW-1185">Reference proteome</keyword>
<dbReference type="SUPFAM" id="SSF53474">
    <property type="entry name" value="alpha/beta-Hydrolases"/>
    <property type="match status" value="1"/>
</dbReference>
<dbReference type="PANTHER" id="PTHR23024">
    <property type="entry name" value="ARYLACETAMIDE DEACETYLASE"/>
    <property type="match status" value="1"/>
</dbReference>
<dbReference type="KEGG" id="zju:107411210"/>
<dbReference type="InParanoid" id="A0A6P3ZAB5"/>
<reference evidence="5" key="1">
    <citation type="submission" date="2025-08" db="UniProtKB">
        <authorList>
            <consortium name="RefSeq"/>
        </authorList>
    </citation>
    <scope>IDENTIFICATION</scope>
    <source>
        <tissue evidence="5">Seedling</tissue>
    </source>
</reference>
<dbReference type="Pfam" id="PF07859">
    <property type="entry name" value="Abhydrolase_3"/>
    <property type="match status" value="1"/>
</dbReference>
<dbReference type="AlphaFoldDB" id="A0A6P3ZAB5"/>
<evidence type="ECO:0000256" key="1">
    <source>
        <dbReference type="ARBA" id="ARBA00010515"/>
    </source>
</evidence>
<protein>
    <submittedName>
        <fullName evidence="5">Probable carboxylesterase 12</fullName>
    </submittedName>
</protein>
<dbReference type="InterPro" id="IPR050466">
    <property type="entry name" value="Carboxylest/Gibb_receptor"/>
</dbReference>
<evidence type="ECO:0000259" key="3">
    <source>
        <dbReference type="Pfam" id="PF07859"/>
    </source>
</evidence>
<accession>A0A6P3ZAB5</accession>
<evidence type="ECO:0000256" key="2">
    <source>
        <dbReference type="PROSITE-ProRule" id="PRU10038"/>
    </source>
</evidence>
<gene>
    <name evidence="5" type="primary">LOC107411210</name>
</gene>
<sequence>MADATTTATDEVAIDFHTLFRIYKDGRIDRFAGTQILPPTTHPDTGVRSKDVVINPGTGLSARLFLPKITADHSAGKLPFLLFIHGGAFCIETPFSPNYHNHVAALAAEANVVALSLHYRRPPEHLLPAAYDDAWEALNWAIAHSEDGDGPEEWLKHHADFQRIFVAGDSAGANIANTVLVRVGSEGVRNGSRVLGMILFHPYFHNGEPNKLLDVIFPTSSGATDPRLNPAGADPNGLAKLGCESVLIFVAKKDWLKDRGWSYYEALRKSGWVGKVEIVESEDEDHVFHLLNPACEKAVDLMKKTVSFLKQV</sequence>
<comment type="similarity">
    <text evidence="1">Belongs to the 'GDXG' lipolytic enzyme family.</text>
</comment>
<proteinExistence type="inferred from homology"/>
<evidence type="ECO:0000313" key="5">
    <source>
        <dbReference type="RefSeq" id="XP_015874241.2"/>
    </source>
</evidence>
<dbReference type="Proteomes" id="UP001652623">
    <property type="component" value="Chromosome 9"/>
</dbReference>
<organism evidence="4 5">
    <name type="scientific">Ziziphus jujuba</name>
    <name type="common">Chinese jujube</name>
    <name type="synonym">Ziziphus sativa</name>
    <dbReference type="NCBI Taxonomy" id="326968"/>
    <lineage>
        <taxon>Eukaryota</taxon>
        <taxon>Viridiplantae</taxon>
        <taxon>Streptophyta</taxon>
        <taxon>Embryophyta</taxon>
        <taxon>Tracheophyta</taxon>
        <taxon>Spermatophyta</taxon>
        <taxon>Magnoliopsida</taxon>
        <taxon>eudicotyledons</taxon>
        <taxon>Gunneridae</taxon>
        <taxon>Pentapetalae</taxon>
        <taxon>rosids</taxon>
        <taxon>fabids</taxon>
        <taxon>Rosales</taxon>
        <taxon>Rhamnaceae</taxon>
        <taxon>Paliureae</taxon>
        <taxon>Ziziphus</taxon>
    </lineage>
</organism>
<feature type="active site" evidence="2">
    <location>
        <position position="170"/>
    </location>
</feature>
<dbReference type="Gene3D" id="3.40.50.1820">
    <property type="entry name" value="alpha/beta hydrolase"/>
    <property type="match status" value="1"/>
</dbReference>
<dbReference type="GeneID" id="107411210"/>
<dbReference type="GO" id="GO:0016787">
    <property type="term" value="F:hydrolase activity"/>
    <property type="evidence" value="ECO:0007669"/>
    <property type="project" value="InterPro"/>
</dbReference>
<dbReference type="InterPro" id="IPR029058">
    <property type="entry name" value="AB_hydrolase_fold"/>
</dbReference>
<dbReference type="PANTHER" id="PTHR23024:SF429">
    <property type="entry name" value="ALPHA_BETA HYDROLASE FOLD PROTEIN"/>
    <property type="match status" value="1"/>
</dbReference>
<name>A0A6P3ZAB5_ZIZJJ</name>
<dbReference type="InterPro" id="IPR033140">
    <property type="entry name" value="Lipase_GDXG_put_SER_AS"/>
</dbReference>
<dbReference type="RefSeq" id="XP_015874241.2">
    <property type="nucleotide sequence ID" value="XM_016018755.4"/>
</dbReference>
<feature type="domain" description="Alpha/beta hydrolase fold-3" evidence="3">
    <location>
        <begin position="81"/>
        <end position="289"/>
    </location>
</feature>
<dbReference type="InterPro" id="IPR013094">
    <property type="entry name" value="AB_hydrolase_3"/>
</dbReference>